<sequence>MAEGKPCDSEIIPTRDSGVFHLRLRLSSPEDPFATWPVHASTVVAGCRCVAAYAPLPASSPKVALSLSVRHNPVLDGAAKVCTHMVFLDKTGSPACSMGTGITMVSAPGISSPARSMGTGTTIVASAGFVEGDYLLVAQRDDVNVNCVVDNYFVVQCSVDINWTHPASSLEEELPDLGHDLAIMWDKKEHTDVSFNVDGVSFYSHRLVLAARSPVFKAELYGPMAESKMTSITIQDMEASTFRSLLHYMYHGSLLNADKTDVSSTVAEYQHLLVAADRYGVEMLKKICEDKLCANGITVDSVVSLLELAEDHVCSKLKARCFDFLADGDNFKVVVTSGEYLQLMQSFPNLLIEARNRFKIPHEKKTIM</sequence>
<evidence type="ECO:0000313" key="1">
    <source>
        <dbReference type="EnsemblPlants" id="AVESA.00010b.r2.5DG0968720.1.CDS.1"/>
    </source>
</evidence>
<dbReference type="EnsemblPlants" id="AVESA.00010b.r2.5DG0968720.1">
    <property type="protein sequence ID" value="AVESA.00010b.r2.5DG0968720.1.CDS.1"/>
    <property type="gene ID" value="AVESA.00010b.r2.5DG0968720"/>
</dbReference>
<dbReference type="Proteomes" id="UP001732700">
    <property type="component" value="Chromosome 5D"/>
</dbReference>
<reference evidence="1" key="2">
    <citation type="submission" date="2025-09" db="UniProtKB">
        <authorList>
            <consortium name="EnsemblPlants"/>
        </authorList>
    </citation>
    <scope>IDENTIFICATION</scope>
</reference>
<evidence type="ECO:0000313" key="2">
    <source>
        <dbReference type="Proteomes" id="UP001732700"/>
    </source>
</evidence>
<organism evidence="1 2">
    <name type="scientific">Avena sativa</name>
    <name type="common">Oat</name>
    <dbReference type="NCBI Taxonomy" id="4498"/>
    <lineage>
        <taxon>Eukaryota</taxon>
        <taxon>Viridiplantae</taxon>
        <taxon>Streptophyta</taxon>
        <taxon>Embryophyta</taxon>
        <taxon>Tracheophyta</taxon>
        <taxon>Spermatophyta</taxon>
        <taxon>Magnoliopsida</taxon>
        <taxon>Liliopsida</taxon>
        <taxon>Poales</taxon>
        <taxon>Poaceae</taxon>
        <taxon>BOP clade</taxon>
        <taxon>Pooideae</taxon>
        <taxon>Poodae</taxon>
        <taxon>Poeae</taxon>
        <taxon>Poeae Chloroplast Group 1 (Aveneae type)</taxon>
        <taxon>Aveninae</taxon>
        <taxon>Avena</taxon>
    </lineage>
</organism>
<reference evidence="1" key="1">
    <citation type="submission" date="2021-05" db="EMBL/GenBank/DDBJ databases">
        <authorList>
            <person name="Scholz U."/>
            <person name="Mascher M."/>
            <person name="Fiebig A."/>
        </authorList>
    </citation>
    <scope>NUCLEOTIDE SEQUENCE [LARGE SCALE GENOMIC DNA]</scope>
</reference>
<accession>A0ACD5YAB8</accession>
<name>A0ACD5YAB8_AVESA</name>
<protein>
    <submittedName>
        <fullName evidence="1">Uncharacterized protein</fullName>
    </submittedName>
</protein>
<proteinExistence type="predicted"/>
<keyword evidence="2" id="KW-1185">Reference proteome</keyword>